<organism evidence="1">
    <name type="scientific">marine metagenome</name>
    <dbReference type="NCBI Taxonomy" id="408172"/>
    <lineage>
        <taxon>unclassified sequences</taxon>
        <taxon>metagenomes</taxon>
        <taxon>ecological metagenomes</taxon>
    </lineage>
</organism>
<accession>A0A382NMK4</accession>
<gene>
    <name evidence="1" type="ORF">METZ01_LOCUS315283</name>
</gene>
<dbReference type="EMBL" id="UINC01101545">
    <property type="protein sequence ID" value="SVC62429.1"/>
    <property type="molecule type" value="Genomic_DNA"/>
</dbReference>
<reference evidence="1" key="1">
    <citation type="submission" date="2018-05" db="EMBL/GenBank/DDBJ databases">
        <authorList>
            <person name="Lanie J.A."/>
            <person name="Ng W.-L."/>
            <person name="Kazmierczak K.M."/>
            <person name="Andrzejewski T.M."/>
            <person name="Davidsen T.M."/>
            <person name="Wayne K.J."/>
            <person name="Tettelin H."/>
            <person name="Glass J.I."/>
            <person name="Rusch D."/>
            <person name="Podicherti R."/>
            <person name="Tsui H.-C.T."/>
            <person name="Winkler M.E."/>
        </authorList>
    </citation>
    <scope>NUCLEOTIDE SEQUENCE</scope>
</reference>
<dbReference type="AlphaFoldDB" id="A0A382NMK4"/>
<name>A0A382NMK4_9ZZZZ</name>
<proteinExistence type="predicted"/>
<sequence length="55" mass="6658">MAKRRKKIKKKKTEIEESQKELIIKTRSDWIKKGLVNKKSYEKKYNDSIKNNDAF</sequence>
<feature type="non-terminal residue" evidence="1">
    <location>
        <position position="55"/>
    </location>
</feature>
<evidence type="ECO:0000313" key="1">
    <source>
        <dbReference type="EMBL" id="SVC62429.1"/>
    </source>
</evidence>
<protein>
    <submittedName>
        <fullName evidence="1">Uncharacterized protein</fullName>
    </submittedName>
</protein>